<dbReference type="GO" id="GO:0004866">
    <property type="term" value="F:endopeptidase inhibitor activity"/>
    <property type="evidence" value="ECO:0007669"/>
    <property type="project" value="TreeGrafter"/>
</dbReference>
<keyword evidence="4" id="KW-1185">Reference proteome</keyword>
<accession>A0A1Y2HGI5</accession>
<proteinExistence type="inferred from homology"/>
<comment type="caution">
    <text evidence="3">The sequence shown here is derived from an EMBL/GenBank/DDBJ whole genome shotgun (WGS) entry which is preliminary data.</text>
</comment>
<dbReference type="InterPro" id="IPR037045">
    <property type="entry name" value="S8pro/Inhibitor_I9_sf"/>
</dbReference>
<dbReference type="GO" id="GO:0042144">
    <property type="term" value="P:vacuole fusion, non-autophagic"/>
    <property type="evidence" value="ECO:0007669"/>
    <property type="project" value="TreeGrafter"/>
</dbReference>
<reference evidence="3 4" key="1">
    <citation type="submission" date="2016-07" db="EMBL/GenBank/DDBJ databases">
        <title>Pervasive Adenine N6-methylation of Active Genes in Fungi.</title>
        <authorList>
            <consortium name="DOE Joint Genome Institute"/>
            <person name="Mondo S.J."/>
            <person name="Dannebaum R.O."/>
            <person name="Kuo R.C."/>
            <person name="Labutti K."/>
            <person name="Haridas S."/>
            <person name="Kuo A."/>
            <person name="Salamov A."/>
            <person name="Ahrendt S.R."/>
            <person name="Lipzen A."/>
            <person name="Sullivan W."/>
            <person name="Andreopoulos W.B."/>
            <person name="Clum A."/>
            <person name="Lindquist E."/>
            <person name="Daum C."/>
            <person name="Ramamoorthy G.K."/>
            <person name="Gryganskyi A."/>
            <person name="Culley D."/>
            <person name="Magnuson J.K."/>
            <person name="James T.Y."/>
            <person name="O'Malley M.A."/>
            <person name="Stajich J.E."/>
            <person name="Spatafora J.W."/>
            <person name="Visel A."/>
            <person name="Grigoriev I.V."/>
        </authorList>
    </citation>
    <scope>NUCLEOTIDE SEQUENCE [LARGE SCALE GENOMIC DNA]</scope>
    <source>
        <strain evidence="3 4">PL171</strain>
    </source>
</reference>
<dbReference type="Gene3D" id="3.30.70.80">
    <property type="entry name" value="Peptidase S8 propeptide/proteinase inhibitor I9"/>
    <property type="match status" value="1"/>
</dbReference>
<sequence length="120" mass="13113">MNNVPATAAGTAAAAPNLAQQIEHIQLHLGAGANNDAIPNSWLVQFKKDTPDNVIYDVIKDVNANGGKVTFHYNTIYHGFSAHIPPTYLDNVRGHPLVEKVTPNYKVSMIEPVQPKLELM</sequence>
<dbReference type="InterPro" id="IPR010259">
    <property type="entry name" value="S8pro/Inhibitor_I9"/>
</dbReference>
<dbReference type="Pfam" id="PF05922">
    <property type="entry name" value="Inhibitor_I9"/>
    <property type="match status" value="1"/>
</dbReference>
<dbReference type="InterPro" id="IPR052471">
    <property type="entry name" value="PBI_I9"/>
</dbReference>
<name>A0A1Y2HGI5_9FUNG</name>
<evidence type="ECO:0000259" key="2">
    <source>
        <dbReference type="Pfam" id="PF05922"/>
    </source>
</evidence>
<protein>
    <recommendedName>
        <fullName evidence="2">Inhibitor I9 domain-containing protein</fullName>
    </recommendedName>
</protein>
<dbReference type="Proteomes" id="UP000193411">
    <property type="component" value="Unassembled WGS sequence"/>
</dbReference>
<dbReference type="AlphaFoldDB" id="A0A1Y2HGI5"/>
<feature type="domain" description="Inhibitor I9" evidence="2">
    <location>
        <begin position="60"/>
        <end position="108"/>
    </location>
</feature>
<dbReference type="PANTHER" id="PTHR28288:SF2">
    <property type="entry name" value="PROTEASE B INHIBITOR 2"/>
    <property type="match status" value="1"/>
</dbReference>
<evidence type="ECO:0000313" key="4">
    <source>
        <dbReference type="Proteomes" id="UP000193411"/>
    </source>
</evidence>
<dbReference type="PANTHER" id="PTHR28288">
    <property type="entry name" value="PROTEASE B INHIBITOR 2"/>
    <property type="match status" value="1"/>
</dbReference>
<gene>
    <name evidence="3" type="ORF">BCR44DRAFT_38977</name>
</gene>
<dbReference type="EMBL" id="MCFL01000050">
    <property type="protein sequence ID" value="ORZ32172.1"/>
    <property type="molecule type" value="Genomic_DNA"/>
</dbReference>
<dbReference type="OrthoDB" id="5518345at2759"/>
<organism evidence="3 4">
    <name type="scientific">Catenaria anguillulae PL171</name>
    <dbReference type="NCBI Taxonomy" id="765915"/>
    <lineage>
        <taxon>Eukaryota</taxon>
        <taxon>Fungi</taxon>
        <taxon>Fungi incertae sedis</taxon>
        <taxon>Blastocladiomycota</taxon>
        <taxon>Blastocladiomycetes</taxon>
        <taxon>Blastocladiales</taxon>
        <taxon>Catenariaceae</taxon>
        <taxon>Catenaria</taxon>
    </lineage>
</organism>
<dbReference type="SUPFAM" id="SSF54897">
    <property type="entry name" value="Protease propeptides/inhibitors"/>
    <property type="match status" value="1"/>
</dbReference>
<evidence type="ECO:0000256" key="1">
    <source>
        <dbReference type="ARBA" id="ARBA00038069"/>
    </source>
</evidence>
<comment type="similarity">
    <text evidence="1">Belongs to the protease inhibitor I9 family.</text>
</comment>
<evidence type="ECO:0000313" key="3">
    <source>
        <dbReference type="EMBL" id="ORZ32172.1"/>
    </source>
</evidence>